<dbReference type="GO" id="GO:0001726">
    <property type="term" value="C:ruffle"/>
    <property type="evidence" value="ECO:0007669"/>
    <property type="project" value="TreeGrafter"/>
</dbReference>
<evidence type="ECO:0000259" key="7">
    <source>
        <dbReference type="PROSITE" id="PS51456"/>
    </source>
</evidence>
<keyword evidence="2 6" id="KW-0067">ATP-binding</keyword>
<dbReference type="SUPFAM" id="SSF52540">
    <property type="entry name" value="P-loop containing nucleoside triphosphate hydrolases"/>
    <property type="match status" value="1"/>
</dbReference>
<accession>A0A7K6NLM0</accession>
<dbReference type="GO" id="GO:0030048">
    <property type="term" value="P:actin filament-based movement"/>
    <property type="evidence" value="ECO:0007669"/>
    <property type="project" value="TreeGrafter"/>
</dbReference>
<dbReference type="InterPro" id="IPR001609">
    <property type="entry name" value="Myosin_head_motor_dom-like"/>
</dbReference>
<dbReference type="GO" id="GO:0005524">
    <property type="term" value="F:ATP binding"/>
    <property type="evidence" value="ECO:0007669"/>
    <property type="project" value="UniProtKB-UniRule"/>
</dbReference>
<dbReference type="EMBL" id="VZRU01012312">
    <property type="protein sequence ID" value="NWW49702.1"/>
    <property type="molecule type" value="Genomic_DNA"/>
</dbReference>
<evidence type="ECO:0000313" key="9">
    <source>
        <dbReference type="Proteomes" id="UP000565207"/>
    </source>
</evidence>
<feature type="domain" description="Myosin motor" evidence="7">
    <location>
        <begin position="1"/>
        <end position="175"/>
    </location>
</feature>
<name>A0A7K6NLM0_PEDTO</name>
<keyword evidence="3 6" id="KW-0518">Myosin</keyword>
<feature type="binding site" evidence="6">
    <location>
        <begin position="64"/>
        <end position="71"/>
    </location>
    <ligand>
        <name>ATP</name>
        <dbReference type="ChEBI" id="CHEBI:30616"/>
    </ligand>
</feature>
<dbReference type="GO" id="GO:0042472">
    <property type="term" value="P:inner ear morphogenesis"/>
    <property type="evidence" value="ECO:0007669"/>
    <property type="project" value="TreeGrafter"/>
</dbReference>
<dbReference type="Pfam" id="PF00063">
    <property type="entry name" value="Myosin_head"/>
    <property type="match status" value="1"/>
</dbReference>
<comment type="similarity">
    <text evidence="6">Belongs to the TRAFAC class myosin-kinesin ATPase superfamily. Myosin family.</text>
</comment>
<keyword evidence="1 6" id="KW-0547">Nucleotide-binding</keyword>
<proteinExistence type="inferred from homology"/>
<dbReference type="Proteomes" id="UP000565207">
    <property type="component" value="Unassembled WGS sequence"/>
</dbReference>
<dbReference type="PROSITE" id="PS51456">
    <property type="entry name" value="MYOSIN_MOTOR"/>
    <property type="match status" value="1"/>
</dbReference>
<evidence type="ECO:0000256" key="3">
    <source>
        <dbReference type="ARBA" id="ARBA00023123"/>
    </source>
</evidence>
<dbReference type="SMART" id="SM00242">
    <property type="entry name" value="MYSc"/>
    <property type="match status" value="1"/>
</dbReference>
<protein>
    <submittedName>
        <fullName evidence="8">MYO6 protein</fullName>
    </submittedName>
</protein>
<keyword evidence="9" id="KW-1185">Reference proteome</keyword>
<evidence type="ECO:0000256" key="4">
    <source>
        <dbReference type="ARBA" id="ARBA00023175"/>
    </source>
</evidence>
<evidence type="ECO:0000256" key="5">
    <source>
        <dbReference type="ARBA" id="ARBA00023203"/>
    </source>
</evidence>
<dbReference type="GO" id="GO:0051015">
    <property type="term" value="F:actin filament binding"/>
    <property type="evidence" value="ECO:0007669"/>
    <property type="project" value="TreeGrafter"/>
</dbReference>
<organism evidence="8 9">
    <name type="scientific">Pedionomus torquatus</name>
    <name type="common">Plains-wanderer</name>
    <dbReference type="NCBI Taxonomy" id="227192"/>
    <lineage>
        <taxon>Eukaryota</taxon>
        <taxon>Metazoa</taxon>
        <taxon>Chordata</taxon>
        <taxon>Craniata</taxon>
        <taxon>Vertebrata</taxon>
        <taxon>Euteleostomi</taxon>
        <taxon>Archelosauria</taxon>
        <taxon>Archosauria</taxon>
        <taxon>Dinosauria</taxon>
        <taxon>Saurischia</taxon>
        <taxon>Theropoda</taxon>
        <taxon>Coelurosauria</taxon>
        <taxon>Aves</taxon>
        <taxon>Neognathae</taxon>
        <taxon>Neoaves</taxon>
        <taxon>Charadriiformes</taxon>
        <taxon>Pedionomidae</taxon>
        <taxon>Pedionomus</taxon>
    </lineage>
</organism>
<dbReference type="PANTHER" id="PTHR13140:SF745">
    <property type="entry name" value="UNCONVENTIONAL MYOSIN-VI"/>
    <property type="match status" value="1"/>
</dbReference>
<dbReference type="GO" id="GO:0016459">
    <property type="term" value="C:myosin complex"/>
    <property type="evidence" value="ECO:0007669"/>
    <property type="project" value="UniProtKB-KW"/>
</dbReference>
<dbReference type="InterPro" id="IPR036961">
    <property type="entry name" value="Kinesin_motor_dom_sf"/>
</dbReference>
<dbReference type="GO" id="GO:0030139">
    <property type="term" value="C:endocytic vesicle"/>
    <property type="evidence" value="ECO:0007669"/>
    <property type="project" value="TreeGrafter"/>
</dbReference>
<comment type="caution">
    <text evidence="8">The sequence shown here is derived from an EMBL/GenBank/DDBJ whole genome shotgun (WGS) entry which is preliminary data.</text>
</comment>
<feature type="non-terminal residue" evidence="8">
    <location>
        <position position="1"/>
    </location>
</feature>
<dbReference type="AlphaFoldDB" id="A0A7K6NLM0"/>
<dbReference type="GO" id="GO:0042491">
    <property type="term" value="P:inner ear auditory receptor cell differentiation"/>
    <property type="evidence" value="ECO:0007669"/>
    <property type="project" value="TreeGrafter"/>
</dbReference>
<evidence type="ECO:0000256" key="1">
    <source>
        <dbReference type="ARBA" id="ARBA00022741"/>
    </source>
</evidence>
<gene>
    <name evidence="8" type="primary">Myo6</name>
    <name evidence="8" type="ORF">PEDTOR_R08308</name>
</gene>
<dbReference type="PANTHER" id="PTHR13140">
    <property type="entry name" value="MYOSIN"/>
    <property type="match status" value="1"/>
</dbReference>
<dbReference type="InterPro" id="IPR027417">
    <property type="entry name" value="P-loop_NTPase"/>
</dbReference>
<feature type="non-terminal residue" evidence="8">
    <location>
        <position position="175"/>
    </location>
</feature>
<sequence>TYVANILIAVNPYFDIPKFYSSDTIKKYQGRSLGTLPPHVFAIADKAFRDMKVLKMSQSIIVSGESGAGKTENTKFVLRFVLFANPLLEAFGNAKTVRNNNSSRFGKFVEIHFNEKNSVVGGFVSHYLLEKSRICVQGKEERNYHIFYRLCAGAPEDIREKLYLSSPDSFRVSIR</sequence>
<dbReference type="Gene3D" id="3.40.850.10">
    <property type="entry name" value="Kinesin motor domain"/>
    <property type="match status" value="2"/>
</dbReference>
<reference evidence="8 9" key="1">
    <citation type="submission" date="2019-09" db="EMBL/GenBank/DDBJ databases">
        <title>Bird 10,000 Genomes (B10K) Project - Family phase.</title>
        <authorList>
            <person name="Zhang G."/>
        </authorList>
    </citation>
    <scope>NUCLEOTIDE SEQUENCE [LARGE SCALE GENOMIC DNA]</scope>
    <source>
        <strain evidence="8">B10K-DU-029-80</strain>
        <tissue evidence="8">Muscle</tissue>
    </source>
</reference>
<dbReference type="GO" id="GO:0007015">
    <property type="term" value="P:actin filament organization"/>
    <property type="evidence" value="ECO:0007669"/>
    <property type="project" value="TreeGrafter"/>
</dbReference>
<dbReference type="GO" id="GO:0005886">
    <property type="term" value="C:plasma membrane"/>
    <property type="evidence" value="ECO:0007669"/>
    <property type="project" value="TreeGrafter"/>
</dbReference>
<evidence type="ECO:0000256" key="6">
    <source>
        <dbReference type="PROSITE-ProRule" id="PRU00782"/>
    </source>
</evidence>
<evidence type="ECO:0000256" key="2">
    <source>
        <dbReference type="ARBA" id="ARBA00022840"/>
    </source>
</evidence>
<comment type="caution">
    <text evidence="6">Lacks conserved residue(s) required for the propagation of feature annotation.</text>
</comment>
<dbReference type="GO" id="GO:0000146">
    <property type="term" value="F:microfilament motor activity"/>
    <property type="evidence" value="ECO:0007669"/>
    <property type="project" value="TreeGrafter"/>
</dbReference>
<keyword evidence="5 6" id="KW-0009">Actin-binding</keyword>
<keyword evidence="4 6" id="KW-0505">Motor protein</keyword>
<evidence type="ECO:0000313" key="8">
    <source>
        <dbReference type="EMBL" id="NWW49702.1"/>
    </source>
</evidence>